<dbReference type="Pfam" id="PF16987">
    <property type="entry name" value="KIX_2"/>
    <property type="match status" value="1"/>
</dbReference>
<feature type="region of interest" description="Disordered" evidence="3">
    <location>
        <begin position="147"/>
        <end position="170"/>
    </location>
</feature>
<dbReference type="InterPro" id="IPR044661">
    <property type="entry name" value="MED15a/b/c-like"/>
</dbReference>
<keyword evidence="6" id="KW-1185">Reference proteome</keyword>
<dbReference type="EMBL" id="JAKUCV010003202">
    <property type="protein sequence ID" value="KAJ4839745.1"/>
    <property type="molecule type" value="Genomic_DNA"/>
</dbReference>
<evidence type="ECO:0000256" key="2">
    <source>
        <dbReference type="ARBA" id="ARBA00023242"/>
    </source>
</evidence>
<organism evidence="5 6">
    <name type="scientific">Turnera subulata</name>
    <dbReference type="NCBI Taxonomy" id="218843"/>
    <lineage>
        <taxon>Eukaryota</taxon>
        <taxon>Viridiplantae</taxon>
        <taxon>Streptophyta</taxon>
        <taxon>Embryophyta</taxon>
        <taxon>Tracheophyta</taxon>
        <taxon>Spermatophyta</taxon>
        <taxon>Magnoliopsida</taxon>
        <taxon>eudicotyledons</taxon>
        <taxon>Gunneridae</taxon>
        <taxon>Pentapetalae</taxon>
        <taxon>rosids</taxon>
        <taxon>fabids</taxon>
        <taxon>Malpighiales</taxon>
        <taxon>Passifloraceae</taxon>
        <taxon>Turnera</taxon>
    </lineage>
</organism>
<comment type="subcellular location">
    <subcellularLocation>
        <location evidence="1">Nucleus</location>
    </subcellularLocation>
</comment>
<dbReference type="PANTHER" id="PTHR33137:SF4">
    <property type="entry name" value="MEDIATOR OF RNA POLYMERASE II TRANSCRIPTION SUBUNIT 15A-RELATED"/>
    <property type="match status" value="1"/>
</dbReference>
<evidence type="ECO:0000259" key="4">
    <source>
        <dbReference type="Pfam" id="PF16987"/>
    </source>
</evidence>
<dbReference type="OrthoDB" id="1912459at2759"/>
<reference evidence="5" key="1">
    <citation type="submission" date="2022-02" db="EMBL/GenBank/DDBJ databases">
        <authorList>
            <person name="Henning P.M."/>
            <person name="McCubbin A.G."/>
            <person name="Shore J.S."/>
        </authorList>
    </citation>
    <scope>NUCLEOTIDE SEQUENCE</scope>
    <source>
        <strain evidence="5">F60SS</strain>
        <tissue evidence="5">Leaves</tissue>
    </source>
</reference>
<keyword evidence="2" id="KW-0539">Nucleus</keyword>
<comment type="caution">
    <text evidence="5">The sequence shown here is derived from an EMBL/GenBank/DDBJ whole genome shotgun (WGS) entry which is preliminary data.</text>
</comment>
<accession>A0A9Q0JGH4</accession>
<evidence type="ECO:0000256" key="1">
    <source>
        <dbReference type="ARBA" id="ARBA00004123"/>
    </source>
</evidence>
<protein>
    <recommendedName>
        <fullName evidence="4">Mediator complex subunit 15 KIX domain-containing protein</fullName>
    </recommendedName>
</protein>
<reference evidence="5" key="2">
    <citation type="journal article" date="2023" name="Plants (Basel)">
        <title>Annotation of the Turnera subulata (Passifloraceae) Draft Genome Reveals the S-Locus Evolved after the Divergence of Turneroideae from Passifloroideae in a Stepwise Manner.</title>
        <authorList>
            <person name="Henning P.M."/>
            <person name="Roalson E.H."/>
            <person name="Mir W."/>
            <person name="McCubbin A.G."/>
            <person name="Shore J.S."/>
        </authorList>
    </citation>
    <scope>NUCLEOTIDE SEQUENCE</scope>
    <source>
        <strain evidence="5">F60SS</strain>
    </source>
</reference>
<gene>
    <name evidence="5" type="ORF">Tsubulata_026022</name>
</gene>
<dbReference type="InterPro" id="IPR036546">
    <property type="entry name" value="MED15_KIX"/>
</dbReference>
<dbReference type="GO" id="GO:0003713">
    <property type="term" value="F:transcription coactivator activity"/>
    <property type="evidence" value="ECO:0007669"/>
    <property type="project" value="InterPro"/>
</dbReference>
<dbReference type="GO" id="GO:0005634">
    <property type="term" value="C:nucleus"/>
    <property type="evidence" value="ECO:0007669"/>
    <property type="project" value="UniProtKB-SubCell"/>
</dbReference>
<sequence length="462" mass="52659">METLKIHLPVSGEGGLQELKKIAGRFEEKCYAAATSQKLECGDQFPQSTTIKEHSIVEQKKENKFALMLQPDYLRKISLKMLTMDNKSQNTVPNKPPDGGGSVQSHSVDGKEKTSSSDVGGGDRSQNVLQGHSSTLAAWCERLSKRKCSPTKEESAPKVPRTASPLGHSSAVDKRIDKAVPQRCSSRYGEKEMGSPHFPQGELTISCPISFSEAKELGFPPPFHFMFDPYDTRTGFNTMTGLVNKFSEGSSSLEKILDVDLKKTALAQASGSWGTFHSHFWHHRNIQLINEQEDSEKKVTEEKKECDRFRNLDDKYYDLYDKYYDFCDKCYDFYKDFYKEGDPKSLKRDLEKAMDEIAALRDKNSSLRREVEVSMDLTAACMEKLACKHKRDILSRFPDMDVSFISSNLQFITDQHKQSYQSQRPLPETSSTGGDWQEEIKVMKEMHFNDLNDMYQKIILYN</sequence>
<name>A0A9Q0JGH4_9ROSI</name>
<dbReference type="InterPro" id="IPR036529">
    <property type="entry name" value="KIX_dom_sf"/>
</dbReference>
<evidence type="ECO:0000256" key="3">
    <source>
        <dbReference type="SAM" id="MobiDB-lite"/>
    </source>
</evidence>
<dbReference type="GO" id="GO:0031490">
    <property type="term" value="F:chromatin DNA binding"/>
    <property type="evidence" value="ECO:0007669"/>
    <property type="project" value="InterPro"/>
</dbReference>
<dbReference type="Gene3D" id="1.10.246.20">
    <property type="entry name" value="Coactivator CBP, KIX domain"/>
    <property type="match status" value="1"/>
</dbReference>
<dbReference type="AlphaFoldDB" id="A0A9Q0JGH4"/>
<feature type="domain" description="Mediator complex subunit 15 KIX" evidence="4">
    <location>
        <begin position="1"/>
        <end position="38"/>
    </location>
</feature>
<feature type="region of interest" description="Disordered" evidence="3">
    <location>
        <begin position="87"/>
        <end position="130"/>
    </location>
</feature>
<evidence type="ECO:0000313" key="6">
    <source>
        <dbReference type="Proteomes" id="UP001141552"/>
    </source>
</evidence>
<dbReference type="PANTHER" id="PTHR33137">
    <property type="entry name" value="MEDIATOR OF RNA POLYMERASE II TRANSCRIPTION SUBUNIT 15A-RELATED"/>
    <property type="match status" value="1"/>
</dbReference>
<evidence type="ECO:0000313" key="5">
    <source>
        <dbReference type="EMBL" id="KAJ4839745.1"/>
    </source>
</evidence>
<proteinExistence type="predicted"/>
<dbReference type="Proteomes" id="UP001141552">
    <property type="component" value="Unassembled WGS sequence"/>
</dbReference>